<dbReference type="Pfam" id="PF13361">
    <property type="entry name" value="UvrD_C"/>
    <property type="match status" value="1"/>
</dbReference>
<evidence type="ECO:0000256" key="11">
    <source>
        <dbReference type="ARBA" id="ARBA00023204"/>
    </source>
</evidence>
<dbReference type="Gene3D" id="1.10.486.10">
    <property type="entry name" value="PCRA, domain 4"/>
    <property type="match status" value="1"/>
</dbReference>
<comment type="catalytic activity">
    <reaction evidence="13 15">
        <text>Couples ATP hydrolysis with the unwinding of duplex DNA by translocating in the 3'-5' direction.</text>
        <dbReference type="EC" id="5.6.2.4"/>
    </reaction>
</comment>
<evidence type="ECO:0000256" key="1">
    <source>
        <dbReference type="ARBA" id="ARBA00022722"/>
    </source>
</evidence>
<dbReference type="EC" id="5.6.2.4" evidence="15"/>
<dbReference type="CDD" id="cd22352">
    <property type="entry name" value="RecB_C-like"/>
    <property type="match status" value="1"/>
</dbReference>
<feature type="domain" description="UvrD-like helicase ATP-binding" evidence="18">
    <location>
        <begin position="4"/>
        <end position="341"/>
    </location>
</feature>
<evidence type="ECO:0000256" key="13">
    <source>
        <dbReference type="ARBA" id="ARBA00034617"/>
    </source>
</evidence>
<comment type="cofactor">
    <cofactor evidence="15">
        <name>Mg(2+)</name>
        <dbReference type="ChEBI" id="CHEBI:18420"/>
    </cofactor>
    <text evidence="15">Binds 1 Mg(2+) ion per subunit.</text>
</comment>
<evidence type="ECO:0000256" key="9">
    <source>
        <dbReference type="ARBA" id="ARBA00022842"/>
    </source>
</evidence>
<dbReference type="GO" id="GO:0000287">
    <property type="term" value="F:magnesium ion binding"/>
    <property type="evidence" value="ECO:0007669"/>
    <property type="project" value="UniProtKB-UniRule"/>
</dbReference>
<comment type="function">
    <text evidence="15">A helicase/nuclease that prepares dsDNA breaks (DSB) for recombinational DNA repair. Binds to DSBs and unwinds DNA via a highly rapid and processive ATP-dependent bidirectional helicase activity. Unwinds dsDNA until it encounters a Chi (crossover hotspot instigator) sequence from the 3' direction. Cuts ssDNA a few nucleotides 3' to the Chi site. The properties and activities of the enzyme are changed at Chi. The Chi-altered holoenzyme produces a long 3'-ssDNA overhang and facilitates RecA-binding to the ssDNA for homologous DNA recombination and repair. Holoenzyme degrades any linearized DNA that is unable to undergo homologous recombination. In the holoenzyme this subunit contributes ATPase, 3'-5' helicase, exonuclease activity and loads RecA onto ssDNA.</text>
</comment>
<comment type="domain">
    <text evidence="15">The C-terminal domain has nuclease activity and interacts with RecD. It interacts with RecA, facilitating its loading onto ssDNA.</text>
</comment>
<dbReference type="InterPro" id="IPR011335">
    <property type="entry name" value="Restrct_endonuc-II-like"/>
</dbReference>
<keyword evidence="2 15" id="KW-0479">Metal-binding</keyword>
<keyword evidence="3 15" id="KW-0547">Nucleotide-binding</keyword>
<feature type="binding site" evidence="15">
    <location>
        <position position="993"/>
    </location>
    <ligand>
        <name>Mg(2+)</name>
        <dbReference type="ChEBI" id="CHEBI:18420"/>
    </ligand>
</feature>
<evidence type="ECO:0000256" key="10">
    <source>
        <dbReference type="ARBA" id="ARBA00023125"/>
    </source>
</evidence>
<comment type="catalytic activity">
    <reaction evidence="14 15">
        <text>ATP + H2O = ADP + phosphate + H(+)</text>
        <dbReference type="Rhea" id="RHEA:13065"/>
        <dbReference type="ChEBI" id="CHEBI:15377"/>
        <dbReference type="ChEBI" id="CHEBI:15378"/>
        <dbReference type="ChEBI" id="CHEBI:30616"/>
        <dbReference type="ChEBI" id="CHEBI:43474"/>
        <dbReference type="ChEBI" id="CHEBI:456216"/>
        <dbReference type="EC" id="5.6.2.4"/>
    </reaction>
</comment>
<feature type="compositionally biased region" description="Low complexity" evidence="17">
    <location>
        <begin position="798"/>
        <end position="815"/>
    </location>
</feature>
<keyword evidence="6 15" id="KW-0347">Helicase</keyword>
<dbReference type="InterPro" id="IPR004586">
    <property type="entry name" value="RecB"/>
</dbReference>
<keyword evidence="8 15" id="KW-0067">ATP-binding</keyword>
<gene>
    <name evidence="15" type="primary">recB</name>
    <name evidence="20" type="ORF">SAMN04489747_2652</name>
</gene>
<dbReference type="EC" id="3.1.11.5" evidence="15"/>
<organism evidence="20 21">
    <name type="scientific">Auraticoccus monumenti</name>
    <dbReference type="NCBI Taxonomy" id="675864"/>
    <lineage>
        <taxon>Bacteria</taxon>
        <taxon>Bacillati</taxon>
        <taxon>Actinomycetota</taxon>
        <taxon>Actinomycetes</taxon>
        <taxon>Propionibacteriales</taxon>
        <taxon>Propionibacteriaceae</taxon>
        <taxon>Auraticoccus</taxon>
    </lineage>
</organism>
<evidence type="ECO:0000256" key="6">
    <source>
        <dbReference type="ARBA" id="ARBA00022806"/>
    </source>
</evidence>
<feature type="binding site" evidence="15">
    <location>
        <position position="1009"/>
    </location>
    <ligand>
        <name>Mg(2+)</name>
        <dbReference type="ChEBI" id="CHEBI:18420"/>
    </ligand>
</feature>
<keyword evidence="9 15" id="KW-0460">Magnesium</keyword>
<evidence type="ECO:0000256" key="16">
    <source>
        <dbReference type="PROSITE-ProRule" id="PRU00560"/>
    </source>
</evidence>
<comment type="catalytic activity">
    <reaction evidence="15">
        <text>Exonucleolytic cleavage (in the presence of ATP) in either 5'- to 3'- or 3'- to 5'-direction to yield 5'-phosphooligonucleotides.</text>
        <dbReference type="EC" id="3.1.11.5"/>
    </reaction>
</comment>
<dbReference type="SUPFAM" id="SSF52540">
    <property type="entry name" value="P-loop containing nucleoside triphosphate hydrolases"/>
    <property type="match status" value="1"/>
</dbReference>
<keyword evidence="1 15" id="KW-0540">Nuclease</keyword>
<dbReference type="GO" id="GO:0009338">
    <property type="term" value="C:exodeoxyribonuclease V complex"/>
    <property type="evidence" value="ECO:0007669"/>
    <property type="project" value="TreeGrafter"/>
</dbReference>
<dbReference type="RefSeq" id="WP_231946309.1">
    <property type="nucleotide sequence ID" value="NZ_LT629688.1"/>
</dbReference>
<dbReference type="SUPFAM" id="SSF52980">
    <property type="entry name" value="Restriction endonuclease-like"/>
    <property type="match status" value="1"/>
</dbReference>
<proteinExistence type="inferred from homology"/>
<evidence type="ECO:0000256" key="5">
    <source>
        <dbReference type="ARBA" id="ARBA00022801"/>
    </source>
</evidence>
<feature type="active site" description="For nuclease activity" evidence="15">
    <location>
        <position position="1009"/>
    </location>
</feature>
<dbReference type="InterPro" id="IPR011604">
    <property type="entry name" value="PDDEXK-like_dom_sf"/>
</dbReference>
<comment type="subunit">
    <text evidence="15">Heterotrimer of RecB, RecC and RecD. All subunits contribute to DNA-binding. Interacts with RecA.</text>
</comment>
<dbReference type="Proteomes" id="UP000198546">
    <property type="component" value="Chromosome i"/>
</dbReference>
<dbReference type="PANTHER" id="PTHR11070:SF23">
    <property type="entry name" value="RECBCD ENZYME SUBUNIT RECB"/>
    <property type="match status" value="1"/>
</dbReference>
<keyword evidence="7 15" id="KW-0269">Exonuclease</keyword>
<evidence type="ECO:0000256" key="2">
    <source>
        <dbReference type="ARBA" id="ARBA00022723"/>
    </source>
</evidence>
<dbReference type="Gene3D" id="3.90.320.10">
    <property type="match status" value="1"/>
</dbReference>
<keyword evidence="5 15" id="KW-0378">Hydrolase</keyword>
<dbReference type="GO" id="GO:0005524">
    <property type="term" value="F:ATP binding"/>
    <property type="evidence" value="ECO:0007669"/>
    <property type="project" value="UniProtKB-UniRule"/>
</dbReference>
<feature type="domain" description="UvrD-like helicase C-terminal" evidence="19">
    <location>
        <begin position="367"/>
        <end position="628"/>
    </location>
</feature>
<dbReference type="GO" id="GO:0043138">
    <property type="term" value="F:3'-5' DNA helicase activity"/>
    <property type="evidence" value="ECO:0007669"/>
    <property type="project" value="UniProtKB-UniRule"/>
</dbReference>
<dbReference type="PROSITE" id="PS51217">
    <property type="entry name" value="UVRD_HELICASE_CTER"/>
    <property type="match status" value="1"/>
</dbReference>
<dbReference type="EMBL" id="LT629688">
    <property type="protein sequence ID" value="SDE15296.1"/>
    <property type="molecule type" value="Genomic_DNA"/>
</dbReference>
<evidence type="ECO:0000256" key="7">
    <source>
        <dbReference type="ARBA" id="ARBA00022839"/>
    </source>
</evidence>
<feature type="region of interest" description="Nuclease activity, interacts with RecD and RecA" evidence="15">
    <location>
        <begin position="788"/>
        <end position="1132"/>
    </location>
</feature>
<sequence>MSSPTEIPVFDVCGPLPEGTCVLEASAGTGKTWTIAALAARFVAEGVDLASLMMVTFSRAASQELRMRIRQRLESTRSVLADAVAGRPVGSEDAVDVLLTTGSPAELRERFDRVAAALSDFDSATIATTHEFCQRMLDSLGVLADTDPDATLVENLDQLTREVVADHYLQHFARPATDGEPAPRPWLSFDEALVLARSVVDAQGLELVPSDDPDPRVRARVDFALGVRAEVARRKRWLRLSTFDDMLSGLQDTLDHREHGEAARTRLRERYPVVLIDEFQDTDPVQWHIVREAFHGHSTLILIGDPKQAVYGFRGADVHSYLQAVAEAEATHTLGRNWRSDPAVVAAVLALFEGAALGDDRIMVRAVEAALPGPRMRSHSGRYPTTPLRIRAAEGRAGRVGEVRRQLQEDLVRELGTLVSGDAELCLDGEWRPVRASDVAVLVRANARAEEIRTALAAAGIPAVVNGTRSVHASESALAWATLLEALLEPHQRSVRAAALTPLVGWSLNQLAAADDQELGELRRTLKTWSRVLERQGVAALMEAVSTGTGLAARLLRRPGGERELTDLRHVAEGLHQERTSAGLGTAALLAWLRERISQARADSDQRSRRLETDADAVQILTYHHSKGLQFPIVYLPSGWDRYLDEDGGGVLRLHDDAGQRVIDVGGREGQGRAQRFARARAEDSGDDLRLLYVALTRAQCQVVAWWGAASRNTPASALHRLLQRDRQQAHPEPEYPAERSPLALDGLPRRLVAVEAIGPRQLPVSSPPEDPPEALRVRLFQRELDLSWRRTSYSSLTAAAHGAAPASPGVGSEPLRAREDDEPVTDEVTTTPAADGGEGLSRVSPLQDFPGGTAFGSLVHSLLEYADPTAEDVTAELTGLAARELARLPAAGFSARELAEALTPAVRTPLGPLAGDRSLADVAPTDRLPELDFELPLAGGTTPGRSATLADVADCLERHLPADDPLVSYPERLRDPALGQETLRGFLTGSVDAVLRVGEEPTRHLVVDYKTNWLGPRDDSPLTLGRYGRTAMAEAMMASHYPLQAVLYCVALHRYLRWRLPGYRPGDHLGGVLYLFVRGMAGPDTPLSDGVPCGVFSWHPPAAMVEDLSALLAHGPGAPRRAVTRTPGGRP</sequence>
<dbReference type="InterPro" id="IPR000212">
    <property type="entry name" value="DNA_helicase_UvrD/REP"/>
</dbReference>
<dbReference type="GO" id="GO:0000724">
    <property type="term" value="P:double-strand break repair via homologous recombination"/>
    <property type="evidence" value="ECO:0007669"/>
    <property type="project" value="UniProtKB-UniRule"/>
</dbReference>
<dbReference type="PANTHER" id="PTHR11070">
    <property type="entry name" value="UVRD / RECB / PCRA DNA HELICASE FAMILY MEMBER"/>
    <property type="match status" value="1"/>
</dbReference>
<comment type="domain">
    <text evidence="15">The N-terminal DNA-binding domain is a ssDNA-dependent ATPase and has ATP-dependent 3'-5' helicase function. This domain interacts with RecC.</text>
</comment>
<dbReference type="AlphaFoldDB" id="A0A1G7AN40"/>
<keyword evidence="21" id="KW-1185">Reference proteome</keyword>
<evidence type="ECO:0000259" key="19">
    <source>
        <dbReference type="PROSITE" id="PS51217"/>
    </source>
</evidence>
<comment type="similarity">
    <text evidence="15">Belongs to the helicase family. UvrD subfamily.</text>
</comment>
<evidence type="ECO:0000256" key="15">
    <source>
        <dbReference type="HAMAP-Rule" id="MF_01485"/>
    </source>
</evidence>
<name>A0A1G7AN40_9ACTN</name>
<dbReference type="Pfam" id="PF00580">
    <property type="entry name" value="UvrD-helicase"/>
    <property type="match status" value="1"/>
</dbReference>
<reference evidence="20 21" key="1">
    <citation type="submission" date="2016-10" db="EMBL/GenBank/DDBJ databases">
        <authorList>
            <person name="de Groot N.N."/>
        </authorList>
    </citation>
    <scope>NUCLEOTIDE SEQUENCE [LARGE SCALE GENOMIC DNA]</scope>
    <source>
        <strain evidence="20 21">MON 2.2</strain>
    </source>
</reference>
<accession>A0A1G7AN40</accession>
<evidence type="ECO:0000259" key="18">
    <source>
        <dbReference type="PROSITE" id="PS51198"/>
    </source>
</evidence>
<dbReference type="STRING" id="675864.SAMN04489747_2652"/>
<dbReference type="GO" id="GO:0016887">
    <property type="term" value="F:ATP hydrolysis activity"/>
    <property type="evidence" value="ECO:0007669"/>
    <property type="project" value="RHEA"/>
</dbReference>
<dbReference type="GO" id="GO:0008854">
    <property type="term" value="F:exodeoxyribonuclease V activity"/>
    <property type="evidence" value="ECO:0007669"/>
    <property type="project" value="UniProtKB-EC"/>
</dbReference>
<feature type="region of interest" description="Disordered" evidence="17">
    <location>
        <begin position="798"/>
        <end position="842"/>
    </location>
</feature>
<protein>
    <recommendedName>
        <fullName evidence="15">RecBCD enzyme subunit RecB</fullName>
        <ecNumber evidence="15">3.1.11.5</ecNumber>
        <ecNumber evidence="15">5.6.2.4</ecNumber>
    </recommendedName>
    <alternativeName>
        <fullName evidence="15">DNA 3'-5' helicase subunit RecB</fullName>
    </alternativeName>
    <alternativeName>
        <fullName evidence="15">Exonuclease V subunit RecB</fullName>
        <shortName evidence="15">ExoV subunit RecB</shortName>
    </alternativeName>
    <alternativeName>
        <fullName evidence="15">Helicase/nuclease RecBCD subunit RecB</fullName>
    </alternativeName>
</protein>
<evidence type="ECO:0000256" key="14">
    <source>
        <dbReference type="ARBA" id="ARBA00048988"/>
    </source>
</evidence>
<dbReference type="GO" id="GO:0003677">
    <property type="term" value="F:DNA binding"/>
    <property type="evidence" value="ECO:0007669"/>
    <property type="project" value="UniProtKB-UniRule"/>
</dbReference>
<dbReference type="PROSITE" id="PS51198">
    <property type="entry name" value="UVRD_HELICASE_ATP_BIND"/>
    <property type="match status" value="1"/>
</dbReference>
<evidence type="ECO:0000256" key="3">
    <source>
        <dbReference type="ARBA" id="ARBA00022741"/>
    </source>
</evidence>
<dbReference type="GO" id="GO:0005829">
    <property type="term" value="C:cytosol"/>
    <property type="evidence" value="ECO:0007669"/>
    <property type="project" value="TreeGrafter"/>
</dbReference>
<feature type="region of interest" description="DNA-binding and helicase activity, interacts with RecC" evidence="15">
    <location>
        <begin position="1"/>
        <end position="763"/>
    </location>
</feature>
<keyword evidence="4 15" id="KW-0227">DNA damage</keyword>
<evidence type="ECO:0000256" key="17">
    <source>
        <dbReference type="SAM" id="MobiDB-lite"/>
    </source>
</evidence>
<feature type="binding site" evidence="16">
    <location>
        <begin position="25"/>
        <end position="32"/>
    </location>
    <ligand>
        <name>ATP</name>
        <dbReference type="ChEBI" id="CHEBI:30616"/>
    </ligand>
</feature>
<dbReference type="InterPro" id="IPR014016">
    <property type="entry name" value="UvrD-like_ATP-bd"/>
</dbReference>
<evidence type="ECO:0000256" key="12">
    <source>
        <dbReference type="ARBA" id="ARBA00023235"/>
    </source>
</evidence>
<feature type="compositionally biased region" description="Low complexity" evidence="17">
    <location>
        <begin position="827"/>
        <end position="836"/>
    </location>
</feature>
<keyword evidence="12 15" id="KW-0413">Isomerase</keyword>
<feature type="binding site" evidence="15">
    <location>
        <position position="861"/>
    </location>
    <ligand>
        <name>Mg(2+)</name>
        <dbReference type="ChEBI" id="CHEBI:18420"/>
    </ligand>
</feature>
<evidence type="ECO:0000313" key="20">
    <source>
        <dbReference type="EMBL" id="SDE15296.1"/>
    </source>
</evidence>
<dbReference type="HAMAP" id="MF_01485">
    <property type="entry name" value="RecB"/>
    <property type="match status" value="1"/>
</dbReference>
<evidence type="ECO:0000313" key="21">
    <source>
        <dbReference type="Proteomes" id="UP000198546"/>
    </source>
</evidence>
<keyword evidence="10 15" id="KW-0238">DNA-binding</keyword>
<comment type="miscellaneous">
    <text evidence="15">In the RecBCD complex, RecB has a slow 3'-5' helicase, an exonuclease activity and loads RecA onto ssDNA, RecD has a fast 5'-3' helicase activity, while RecC stimulates the ATPase and processivity of the RecB helicase and contributes to recognition of the Chi site.</text>
</comment>
<evidence type="ECO:0000256" key="8">
    <source>
        <dbReference type="ARBA" id="ARBA00022840"/>
    </source>
</evidence>
<dbReference type="Gene3D" id="3.40.50.300">
    <property type="entry name" value="P-loop containing nucleotide triphosphate hydrolases"/>
    <property type="match status" value="2"/>
</dbReference>
<keyword evidence="11 15" id="KW-0234">DNA repair</keyword>
<dbReference type="InterPro" id="IPR014017">
    <property type="entry name" value="DNA_helicase_UvrD-like_C"/>
</dbReference>
<evidence type="ECO:0000256" key="4">
    <source>
        <dbReference type="ARBA" id="ARBA00022763"/>
    </source>
</evidence>
<dbReference type="InterPro" id="IPR027417">
    <property type="entry name" value="P-loop_NTPase"/>
</dbReference>